<keyword evidence="3" id="KW-0378">Hydrolase</keyword>
<dbReference type="GO" id="GO:0005829">
    <property type="term" value="C:cytosol"/>
    <property type="evidence" value="ECO:0007669"/>
    <property type="project" value="TreeGrafter"/>
</dbReference>
<dbReference type="PANTHER" id="PTHR11271:SF6">
    <property type="entry name" value="GUANINE DEAMINASE"/>
    <property type="match status" value="1"/>
</dbReference>
<dbReference type="GO" id="GO:0008892">
    <property type="term" value="F:guanine deaminase activity"/>
    <property type="evidence" value="ECO:0007669"/>
    <property type="project" value="TreeGrafter"/>
</dbReference>
<evidence type="ECO:0000256" key="4">
    <source>
        <dbReference type="ARBA" id="ARBA00022833"/>
    </source>
</evidence>
<evidence type="ECO:0000313" key="7">
    <source>
        <dbReference type="Proteomes" id="UP000660262"/>
    </source>
</evidence>
<evidence type="ECO:0000313" key="6">
    <source>
        <dbReference type="EMBL" id="GHP10128.1"/>
    </source>
</evidence>
<dbReference type="InterPro" id="IPR032466">
    <property type="entry name" value="Metal_Hydrolase"/>
</dbReference>
<protein>
    <recommendedName>
        <fullName evidence="5">Amidohydrolase-related domain-containing protein</fullName>
    </recommendedName>
</protein>
<dbReference type="PANTHER" id="PTHR11271">
    <property type="entry name" value="GUANINE DEAMINASE"/>
    <property type="match status" value="1"/>
</dbReference>
<proteinExistence type="predicted"/>
<evidence type="ECO:0000256" key="2">
    <source>
        <dbReference type="ARBA" id="ARBA00022723"/>
    </source>
</evidence>
<feature type="domain" description="Amidohydrolase-related" evidence="5">
    <location>
        <begin position="139"/>
        <end position="426"/>
    </location>
</feature>
<comment type="caution">
    <text evidence="6">The sequence shown here is derived from an EMBL/GenBank/DDBJ whole genome shotgun (WGS) entry which is preliminary data.</text>
</comment>
<sequence length="558" mass="60263">MRLRRWPSSCPLRVHSHSHSYSSCSGGRRHCRRFLDVSSSSRSSSLASASDDFSRDLDLPLHPPFAIRASIVHSTRDSNVSTRGSFGCADLEVLDDAIVVVDAHGIIAEVIKDAASGQSSSKHMPEDIVTHNLGPSRLLLPGFVDAHAHAPQYEFVGNGFGLPLLQWLDTYTFPTEASYAIPHDDHEGTAAARVRAKYERVVAHSLKCGTTTCSYLNCIDGPSSLVLADVAHKAGQRALVGKVSMDANAPDFYRETSADAAAADARTFVEAMLERYGQENSLVMPVVTPRFAPTCSSSLLAQLGALADEYQLRIQSHLSENVDECLWVLSELFPGAGSYAEVYETHGLLTPRTYLAHGVFSTKHERRVMEAAGASVVHCASSNANLMSGFADVRAWQDDGVTVSLGTDVAGGSSISMLTTARRTLENSNSISILRRQMAAQDVICRVEAERDEERRRSLASAWTSPDAPPTLSVADVLHMATRGGAKALNLDDVVGGFDVGMHFDAVCATFPDVPGGDVLTPICLRESDGTTQMLEKLLLCGDERNIEAVYVKGTRRI</sequence>
<evidence type="ECO:0000256" key="3">
    <source>
        <dbReference type="ARBA" id="ARBA00022801"/>
    </source>
</evidence>
<evidence type="ECO:0000256" key="1">
    <source>
        <dbReference type="ARBA" id="ARBA00001947"/>
    </source>
</evidence>
<dbReference type="InterPro" id="IPR051607">
    <property type="entry name" value="Metallo-dep_hydrolases"/>
</dbReference>
<organism evidence="6 7">
    <name type="scientific">Pycnococcus provasolii</name>
    <dbReference type="NCBI Taxonomy" id="41880"/>
    <lineage>
        <taxon>Eukaryota</taxon>
        <taxon>Viridiplantae</taxon>
        <taxon>Chlorophyta</taxon>
        <taxon>Pseudoscourfieldiophyceae</taxon>
        <taxon>Pseudoscourfieldiales</taxon>
        <taxon>Pycnococcaceae</taxon>
        <taxon>Pycnococcus</taxon>
    </lineage>
</organism>
<keyword evidence="2" id="KW-0479">Metal-binding</keyword>
<dbReference type="InterPro" id="IPR011059">
    <property type="entry name" value="Metal-dep_hydrolase_composite"/>
</dbReference>
<dbReference type="Proteomes" id="UP000660262">
    <property type="component" value="Unassembled WGS sequence"/>
</dbReference>
<keyword evidence="4" id="KW-0862">Zinc</keyword>
<dbReference type="Gene3D" id="3.20.20.140">
    <property type="entry name" value="Metal-dependent hydrolases"/>
    <property type="match status" value="1"/>
</dbReference>
<dbReference type="InterPro" id="IPR006680">
    <property type="entry name" value="Amidohydro-rel"/>
</dbReference>
<gene>
    <name evidence="6" type="ORF">PPROV_000886000</name>
</gene>
<comment type="cofactor">
    <cofactor evidence="1">
        <name>Zn(2+)</name>
        <dbReference type="ChEBI" id="CHEBI:29105"/>
    </cofactor>
</comment>
<dbReference type="Pfam" id="PF01979">
    <property type="entry name" value="Amidohydro_1"/>
    <property type="match status" value="1"/>
</dbReference>
<name>A0A830HT18_9CHLO</name>
<dbReference type="GO" id="GO:0046098">
    <property type="term" value="P:guanine metabolic process"/>
    <property type="evidence" value="ECO:0007669"/>
    <property type="project" value="TreeGrafter"/>
</dbReference>
<dbReference type="AlphaFoldDB" id="A0A830HT18"/>
<dbReference type="Gene3D" id="2.30.40.10">
    <property type="entry name" value="Urease, subunit C, domain 1"/>
    <property type="match status" value="1"/>
</dbReference>
<dbReference type="EMBL" id="BNJQ01000028">
    <property type="protein sequence ID" value="GHP10128.1"/>
    <property type="molecule type" value="Genomic_DNA"/>
</dbReference>
<dbReference type="SUPFAM" id="SSF51556">
    <property type="entry name" value="Metallo-dependent hydrolases"/>
    <property type="match status" value="1"/>
</dbReference>
<dbReference type="OrthoDB" id="194468at2759"/>
<accession>A0A830HT18</accession>
<evidence type="ECO:0000259" key="5">
    <source>
        <dbReference type="Pfam" id="PF01979"/>
    </source>
</evidence>
<dbReference type="GO" id="GO:0008270">
    <property type="term" value="F:zinc ion binding"/>
    <property type="evidence" value="ECO:0007669"/>
    <property type="project" value="TreeGrafter"/>
</dbReference>
<reference evidence="6" key="1">
    <citation type="submission" date="2020-10" db="EMBL/GenBank/DDBJ databases">
        <title>Unveiling of a novel bifunctional photoreceptor, Dualchrome1, isolated from a cosmopolitan green alga.</title>
        <authorList>
            <person name="Suzuki S."/>
            <person name="Kawachi M."/>
        </authorList>
    </citation>
    <scope>NUCLEOTIDE SEQUENCE</scope>
    <source>
        <strain evidence="6">NIES 2893</strain>
    </source>
</reference>
<keyword evidence="7" id="KW-1185">Reference proteome</keyword>